<name>A0ABZ1BNT2_9FIRM</name>
<dbReference type="SUPFAM" id="SSF101262">
    <property type="entry name" value="Methenyltetrahydrofolate cyclohydrolase-like"/>
    <property type="match status" value="1"/>
</dbReference>
<feature type="coiled-coil region" evidence="1">
    <location>
        <begin position="43"/>
        <end position="80"/>
    </location>
</feature>
<dbReference type="InterPro" id="IPR007044">
    <property type="entry name" value="Cyclodeamin/CycHdrlase"/>
</dbReference>
<evidence type="ECO:0000313" key="3">
    <source>
        <dbReference type="EMBL" id="WRP14086.1"/>
    </source>
</evidence>
<evidence type="ECO:0000313" key="4">
    <source>
        <dbReference type="Proteomes" id="UP001333102"/>
    </source>
</evidence>
<keyword evidence="1" id="KW-0175">Coiled coil</keyword>
<gene>
    <name evidence="3" type="ORF">VLY81_11740</name>
</gene>
<protein>
    <submittedName>
        <fullName evidence="3">Cyclodeaminase/cyclohydrolase family protein</fullName>
    </submittedName>
</protein>
<dbReference type="Gene3D" id="1.20.120.680">
    <property type="entry name" value="Formiminotetrahydrofolate cyclodeaminase monomer, up-and-down helical bundle"/>
    <property type="match status" value="1"/>
</dbReference>
<dbReference type="Proteomes" id="UP001333102">
    <property type="component" value="Chromosome"/>
</dbReference>
<organism evidence="3 4">
    <name type="scientific">Geochorda subterranea</name>
    <dbReference type="NCBI Taxonomy" id="3109564"/>
    <lineage>
        <taxon>Bacteria</taxon>
        <taxon>Bacillati</taxon>
        <taxon>Bacillota</taxon>
        <taxon>Limnochordia</taxon>
        <taxon>Limnochordales</taxon>
        <taxon>Geochordaceae</taxon>
        <taxon>Geochorda</taxon>
    </lineage>
</organism>
<sequence length="216" mass="22812">MLDVAQLTVGRLTTLLASSDPVPGGGCAAAVAGAAGASLVAMVARLALRRTDEERLAAQLEETARQADQLAERLTALASRDVEAFTQVMRAYRLPRGTDQEKEARSQAIHEALVQAAGVPLQGVREGVSGLRLLVSVLPWVPSAALSDAGVAGWMLRACVEGAALNVRANWQSMRSAPPEELGRLDDLVAESRRLFEDVRQRMGPLANGGIPVTPS</sequence>
<proteinExistence type="predicted"/>
<reference evidence="4" key="1">
    <citation type="submission" date="2023-12" db="EMBL/GenBank/DDBJ databases">
        <title>Novel isolates from deep terrestrial aquifers shed light on the physiology and ecology of the class Limnochordia.</title>
        <authorList>
            <person name="Karnachuk O.V."/>
            <person name="Lukina A.P."/>
            <person name="Avakyan M.R."/>
            <person name="Kadnikov V."/>
            <person name="Begmatov S."/>
            <person name="Beletsky A.V."/>
            <person name="Mardanov A.V."/>
            <person name="Ravin N.V."/>
        </authorList>
    </citation>
    <scope>NUCLEOTIDE SEQUENCE [LARGE SCALE GENOMIC DNA]</scope>
    <source>
        <strain evidence="4">LN</strain>
    </source>
</reference>
<dbReference type="Pfam" id="PF04961">
    <property type="entry name" value="FTCD_C"/>
    <property type="match status" value="1"/>
</dbReference>
<dbReference type="InterPro" id="IPR036178">
    <property type="entry name" value="Formintransfe-cycloase-like_sf"/>
</dbReference>
<dbReference type="EMBL" id="CP141614">
    <property type="protein sequence ID" value="WRP14086.1"/>
    <property type="molecule type" value="Genomic_DNA"/>
</dbReference>
<accession>A0ABZ1BNT2</accession>
<evidence type="ECO:0000259" key="2">
    <source>
        <dbReference type="Pfam" id="PF04961"/>
    </source>
</evidence>
<keyword evidence="4" id="KW-1185">Reference proteome</keyword>
<feature type="domain" description="Cyclodeaminase/cyclohydrolase" evidence="2">
    <location>
        <begin position="10"/>
        <end position="175"/>
    </location>
</feature>
<dbReference type="RefSeq" id="WP_324668378.1">
    <property type="nucleotide sequence ID" value="NZ_CP141614.1"/>
</dbReference>
<evidence type="ECO:0000256" key="1">
    <source>
        <dbReference type="SAM" id="Coils"/>
    </source>
</evidence>